<protein>
    <submittedName>
        <fullName evidence="1">Uncharacterized protein</fullName>
    </submittedName>
</protein>
<sequence length="147" mass="16360">MYYAVMHWTGLMHPHVLCSYALDLPDASACSIYALDLPARMYACIGLARCIRMYAVMHWTCPMHPHVLCSYALDLPDASACTMQLCIGLARCIRMYYAVMHWTCLMHPHVVCSYALDLPDASACTMQLCIDLPDASACTMQLCIGLA</sequence>
<evidence type="ECO:0000313" key="1">
    <source>
        <dbReference type="EMBL" id="GIY64977.1"/>
    </source>
</evidence>
<comment type="caution">
    <text evidence="1">The sequence shown here is derived from an EMBL/GenBank/DDBJ whole genome shotgun (WGS) entry which is preliminary data.</text>
</comment>
<organism evidence="1 2">
    <name type="scientific">Caerostris darwini</name>
    <dbReference type="NCBI Taxonomy" id="1538125"/>
    <lineage>
        <taxon>Eukaryota</taxon>
        <taxon>Metazoa</taxon>
        <taxon>Ecdysozoa</taxon>
        <taxon>Arthropoda</taxon>
        <taxon>Chelicerata</taxon>
        <taxon>Arachnida</taxon>
        <taxon>Araneae</taxon>
        <taxon>Araneomorphae</taxon>
        <taxon>Entelegynae</taxon>
        <taxon>Araneoidea</taxon>
        <taxon>Araneidae</taxon>
        <taxon>Caerostris</taxon>
    </lineage>
</organism>
<name>A0AAV4V4B5_9ARAC</name>
<keyword evidence="2" id="KW-1185">Reference proteome</keyword>
<evidence type="ECO:0000313" key="2">
    <source>
        <dbReference type="Proteomes" id="UP001054837"/>
    </source>
</evidence>
<reference evidence="1 2" key="1">
    <citation type="submission" date="2021-06" db="EMBL/GenBank/DDBJ databases">
        <title>Caerostris darwini draft genome.</title>
        <authorList>
            <person name="Kono N."/>
            <person name="Arakawa K."/>
        </authorList>
    </citation>
    <scope>NUCLEOTIDE SEQUENCE [LARGE SCALE GENOMIC DNA]</scope>
</reference>
<proteinExistence type="predicted"/>
<dbReference type="AlphaFoldDB" id="A0AAV4V4B5"/>
<dbReference type="Proteomes" id="UP001054837">
    <property type="component" value="Unassembled WGS sequence"/>
</dbReference>
<gene>
    <name evidence="1" type="ORF">CDAR_616781</name>
</gene>
<accession>A0AAV4V4B5</accession>
<dbReference type="EMBL" id="BPLQ01012362">
    <property type="protein sequence ID" value="GIY64977.1"/>
    <property type="molecule type" value="Genomic_DNA"/>
</dbReference>